<keyword evidence="12" id="KW-0472">Membrane</keyword>
<evidence type="ECO:0000256" key="1">
    <source>
        <dbReference type="ARBA" id="ARBA00004334"/>
    </source>
</evidence>
<gene>
    <name evidence="14" type="ORF">BUALT_BualtMtG0007800</name>
</gene>
<proteinExistence type="predicted"/>
<evidence type="ECO:0000256" key="12">
    <source>
        <dbReference type="SAM" id="Phobius"/>
    </source>
</evidence>
<dbReference type="EMBL" id="WHWC01000021">
    <property type="protein sequence ID" value="KAG8363193.1"/>
    <property type="molecule type" value="Genomic_DNA"/>
</dbReference>
<comment type="catalytic activity">
    <reaction evidence="10">
        <text>a plastoquinone + NADH + (n+1) H(+)(in) = a plastoquinol + NAD(+) + n H(+)(out)</text>
        <dbReference type="Rhea" id="RHEA:42608"/>
        <dbReference type="Rhea" id="RHEA-COMP:9561"/>
        <dbReference type="Rhea" id="RHEA-COMP:9562"/>
        <dbReference type="ChEBI" id="CHEBI:15378"/>
        <dbReference type="ChEBI" id="CHEBI:17757"/>
        <dbReference type="ChEBI" id="CHEBI:57540"/>
        <dbReference type="ChEBI" id="CHEBI:57945"/>
        <dbReference type="ChEBI" id="CHEBI:62192"/>
    </reaction>
</comment>
<dbReference type="GO" id="GO:0009535">
    <property type="term" value="C:chloroplast thylakoid membrane"/>
    <property type="evidence" value="ECO:0007669"/>
    <property type="project" value="UniProtKB-SubCell"/>
</dbReference>
<evidence type="ECO:0000256" key="10">
    <source>
        <dbReference type="ARBA" id="ARBA00048026"/>
    </source>
</evidence>
<dbReference type="InterPro" id="IPR003918">
    <property type="entry name" value="NADH_UbQ_OxRdtase"/>
</dbReference>
<dbReference type="GO" id="GO:0003954">
    <property type="term" value="F:NADH dehydrogenase activity"/>
    <property type="evidence" value="ECO:0007669"/>
    <property type="project" value="TreeGrafter"/>
</dbReference>
<dbReference type="Proteomes" id="UP000826271">
    <property type="component" value="Unassembled WGS sequence"/>
</dbReference>
<keyword evidence="15" id="KW-1185">Reference proteome</keyword>
<evidence type="ECO:0000256" key="2">
    <source>
        <dbReference type="ARBA" id="ARBA00012944"/>
    </source>
</evidence>
<feature type="transmembrane region" description="Helical" evidence="12">
    <location>
        <begin position="125"/>
        <end position="142"/>
    </location>
</feature>
<evidence type="ECO:0000313" key="15">
    <source>
        <dbReference type="Proteomes" id="UP000826271"/>
    </source>
</evidence>
<dbReference type="GO" id="GO:0042773">
    <property type="term" value="P:ATP synthesis coupled electron transport"/>
    <property type="evidence" value="ECO:0007669"/>
    <property type="project" value="InterPro"/>
</dbReference>
<accession>A0AAV6W0G8</accession>
<feature type="transmembrane region" description="Helical" evidence="12">
    <location>
        <begin position="310"/>
        <end position="330"/>
    </location>
</feature>
<evidence type="ECO:0000259" key="13">
    <source>
        <dbReference type="Pfam" id="PF00361"/>
    </source>
</evidence>
<protein>
    <recommendedName>
        <fullName evidence="3">NADH-ubiquinone oxidoreductase chain 4</fullName>
        <ecNumber evidence="2">7.1.1.2</ecNumber>
    </recommendedName>
    <alternativeName>
        <fullName evidence="8">NADH dehydrogenase subunit 4</fullName>
    </alternativeName>
</protein>
<feature type="transmembrane region" description="Helical" evidence="12">
    <location>
        <begin position="79"/>
        <end position="104"/>
    </location>
</feature>
<dbReference type="AlphaFoldDB" id="A0AAV6W0G8"/>
<feature type="domain" description="NADH:quinone oxidoreductase/Mrp antiporter transmembrane" evidence="13">
    <location>
        <begin position="290"/>
        <end position="466"/>
    </location>
</feature>
<feature type="transmembrane region" description="Helical" evidence="12">
    <location>
        <begin position="6"/>
        <end position="26"/>
    </location>
</feature>
<evidence type="ECO:0000313" key="14">
    <source>
        <dbReference type="EMBL" id="KAG8363193.1"/>
    </source>
</evidence>
<keyword evidence="4" id="KW-0934">Plastid</keyword>
<evidence type="ECO:0000256" key="4">
    <source>
        <dbReference type="ARBA" id="ARBA00022640"/>
    </source>
</evidence>
<sequence length="1121" mass="124641">MLEQWYFDLSGLILSPVLGSITPLFIPNSRIRPIRLIGLCASLITFLYPPVLRIQFDPSTAKSQFVESLRWLPYENINFYLGIDGISLFCVILTTFLIPICILVGWSGMRSYGKEYITASLIREFLMIAVFCMLDPLLFYVLPESVPIPMLCGAEHPLFAGIKLFLCRGLDLDPPTRVLYGYAGRGAPRSYCERKKPPRHSRRVASSVVAGELLTGVAFGSKGMVFSMSPDRAPLVRLASERFFRAGIYCNASTIVRHHPRSKRFERSGYLLELRPTTTGQFRFGATPYSTIIIGVWGSRQRKIKAAYQFFLYTLLGSVFMLLAILLILLQTGTTDLQISLTTEFSERRQIFLWIASFASFAVKVPMVPVHIWLPEAHVEAPTAGSVILAGIPLKLGTYGFLRFSIPMFPEATLCSTPFIYTPSAIAIIYTSSTTLRQIDLKKIIAYSSVAHMNLVTIGMFSRAAAVSAQALFRPAQFSYPSVQCTGLISWREKPKCSCLVRRLDAFPSLPGIVPHRKKERRAPARPLRCVQSSGNAQRKRTCTNDNSKRHTSAAYLPFRWHQRDPAKVRSCRGCSTPLRSDELNFVAFPRSKRMGAVPRIGKRLLKHPIHPKEKGRGLFICMTSADFTLSTPGATPLAVLPPRRRTGARVEPLISGVRAVERNKILRPPNIGAGGTYVTSSRPRCIEEYLCTMFRFTDKEDRVGVGVYDVILKYDPGRYMLTMGAFQRNSLVATLAALGMILGAAYSLWLYNRAVSGNLKPDFLHKFSDPNGREVLAMGRMRLPSVGLGGIARCRKHEEIYHQYDDGNGNQKHDWGLRGQAPVVASWSCHSLWLEQSKDNERSARLAGGRGSGQVLADGRAVPEFRPDQTLLCLSCSHARRPEDLTCPGLEQGRTVLFAPAWQIASPHNDIVRPLPFSLSVSTAGKAVVEAKPIATPTIKYEIGLLLKDLMEWLSPKKESSSTRCVPFFKTKEGKSPIPVSKTHDPDPTSYSKAKDHGVKKRKTGQKRKSDDDDGLPNLNSAMDSNKRVTRPSLSAEIGSGQSLGLHELPRLELSRAWEPKDSSSSPLFGIAGEVRAKSGGLALLWEKEVSVVVQSYSQRHINAIVEISDNQPRWRFTGG</sequence>
<feature type="compositionally biased region" description="Basic and acidic residues" evidence="11">
    <location>
        <begin position="983"/>
        <end position="998"/>
    </location>
</feature>
<feature type="region of interest" description="Disordered" evidence="11">
    <location>
        <begin position="974"/>
        <end position="1043"/>
    </location>
</feature>
<evidence type="ECO:0000256" key="9">
    <source>
        <dbReference type="ARBA" id="ARBA00047726"/>
    </source>
</evidence>
<feature type="transmembrane region" description="Helical" evidence="12">
    <location>
        <begin position="414"/>
        <end position="432"/>
    </location>
</feature>
<feature type="region of interest" description="Disordered" evidence="11">
    <location>
        <begin position="524"/>
        <end position="548"/>
    </location>
</feature>
<organism evidence="14 15">
    <name type="scientific">Buddleja alternifolia</name>
    <dbReference type="NCBI Taxonomy" id="168488"/>
    <lineage>
        <taxon>Eukaryota</taxon>
        <taxon>Viridiplantae</taxon>
        <taxon>Streptophyta</taxon>
        <taxon>Embryophyta</taxon>
        <taxon>Tracheophyta</taxon>
        <taxon>Spermatophyta</taxon>
        <taxon>Magnoliopsida</taxon>
        <taxon>eudicotyledons</taxon>
        <taxon>Gunneridae</taxon>
        <taxon>Pentapetalae</taxon>
        <taxon>asterids</taxon>
        <taxon>lamiids</taxon>
        <taxon>Lamiales</taxon>
        <taxon>Scrophulariaceae</taxon>
        <taxon>Buddlejeae</taxon>
        <taxon>Buddleja</taxon>
    </lineage>
</organism>
<dbReference type="GO" id="GO:0015990">
    <property type="term" value="P:electron transport coupled proton transport"/>
    <property type="evidence" value="ECO:0007669"/>
    <property type="project" value="TreeGrafter"/>
</dbReference>
<geneLocation type="mitochondrion" evidence="14"/>
<evidence type="ECO:0000256" key="5">
    <source>
        <dbReference type="ARBA" id="ARBA00022967"/>
    </source>
</evidence>
<feature type="transmembrane region" description="Helical" evidence="12">
    <location>
        <begin position="33"/>
        <end position="51"/>
    </location>
</feature>
<dbReference type="EC" id="7.1.1.2" evidence="2"/>
<dbReference type="PANTHER" id="PTHR43507">
    <property type="entry name" value="NADH-UBIQUINONE OXIDOREDUCTASE CHAIN 4"/>
    <property type="match status" value="1"/>
</dbReference>
<feature type="transmembrane region" description="Helical" evidence="12">
    <location>
        <begin position="731"/>
        <end position="752"/>
    </location>
</feature>
<dbReference type="PANTHER" id="PTHR43507:SF1">
    <property type="entry name" value="NADH-UBIQUINONE OXIDOREDUCTASE CHAIN 4"/>
    <property type="match status" value="1"/>
</dbReference>
<name>A0AAV6W0G8_9LAMI</name>
<keyword evidence="14" id="KW-0496">Mitochondrion</keyword>
<evidence type="ECO:0000256" key="11">
    <source>
        <dbReference type="SAM" id="MobiDB-lite"/>
    </source>
</evidence>
<keyword evidence="5" id="KW-1278">Translocase</keyword>
<feature type="transmembrane region" description="Helical" evidence="12">
    <location>
        <begin position="444"/>
        <end position="466"/>
    </location>
</feature>
<evidence type="ECO:0000256" key="8">
    <source>
        <dbReference type="ARBA" id="ARBA00031025"/>
    </source>
</evidence>
<evidence type="ECO:0000256" key="6">
    <source>
        <dbReference type="ARBA" id="ARBA00023027"/>
    </source>
</evidence>
<feature type="compositionally biased region" description="Basic residues" evidence="11">
    <location>
        <begin position="999"/>
        <end position="1008"/>
    </location>
</feature>
<dbReference type="GO" id="GO:0008137">
    <property type="term" value="F:NADH dehydrogenase (ubiquinone) activity"/>
    <property type="evidence" value="ECO:0007669"/>
    <property type="project" value="UniProtKB-EC"/>
</dbReference>
<dbReference type="InterPro" id="IPR001750">
    <property type="entry name" value="ND/Mrp_TM"/>
</dbReference>
<evidence type="ECO:0000256" key="3">
    <source>
        <dbReference type="ARBA" id="ARBA00021006"/>
    </source>
</evidence>
<keyword evidence="7" id="KW-0830">Ubiquinone</keyword>
<keyword evidence="6" id="KW-0520">NAD</keyword>
<dbReference type="GO" id="GO:0048039">
    <property type="term" value="F:ubiquinone binding"/>
    <property type="evidence" value="ECO:0007669"/>
    <property type="project" value="TreeGrafter"/>
</dbReference>
<keyword evidence="12" id="KW-0812">Transmembrane</keyword>
<dbReference type="Pfam" id="PF00361">
    <property type="entry name" value="Proton_antipo_M"/>
    <property type="match status" value="1"/>
</dbReference>
<feature type="transmembrane region" description="Helical" evidence="12">
    <location>
        <begin position="351"/>
        <end position="372"/>
    </location>
</feature>
<feature type="transmembrane region" description="Helical" evidence="12">
    <location>
        <begin position="384"/>
        <end position="402"/>
    </location>
</feature>
<comment type="subcellular location">
    <subcellularLocation>
        <location evidence="1">Plastid</location>
        <location evidence="1">Chloroplast thylakoid membrane</location>
    </subcellularLocation>
</comment>
<evidence type="ECO:0000256" key="7">
    <source>
        <dbReference type="ARBA" id="ARBA00023075"/>
    </source>
</evidence>
<reference evidence="14" key="1">
    <citation type="submission" date="2019-10" db="EMBL/GenBank/DDBJ databases">
        <authorList>
            <person name="Zhang R."/>
            <person name="Pan Y."/>
            <person name="Wang J."/>
            <person name="Ma R."/>
            <person name="Yu S."/>
        </authorList>
    </citation>
    <scope>NUCLEOTIDE SEQUENCE</scope>
    <source>
        <strain evidence="14">LA-IB0</strain>
        <tissue evidence="14">Leaf</tissue>
    </source>
</reference>
<keyword evidence="12" id="KW-1133">Transmembrane helix</keyword>
<comment type="caution">
    <text evidence="14">The sequence shown here is derived from an EMBL/GenBank/DDBJ whole genome shotgun (WGS) entry which is preliminary data.</text>
</comment>
<comment type="catalytic activity">
    <reaction evidence="9">
        <text>a plastoquinone + NADPH + (n+1) H(+)(in) = a plastoquinol + NADP(+) + n H(+)(out)</text>
        <dbReference type="Rhea" id="RHEA:42612"/>
        <dbReference type="Rhea" id="RHEA-COMP:9561"/>
        <dbReference type="Rhea" id="RHEA-COMP:9562"/>
        <dbReference type="ChEBI" id="CHEBI:15378"/>
        <dbReference type="ChEBI" id="CHEBI:17757"/>
        <dbReference type="ChEBI" id="CHEBI:57783"/>
        <dbReference type="ChEBI" id="CHEBI:58349"/>
        <dbReference type="ChEBI" id="CHEBI:62192"/>
    </reaction>
</comment>